<gene>
    <name evidence="4" type="ORF">SAPIO_CDS6828</name>
</gene>
<feature type="transmembrane region" description="Helical" evidence="2">
    <location>
        <begin position="165"/>
        <end position="187"/>
    </location>
</feature>
<proteinExistence type="predicted"/>
<dbReference type="Proteomes" id="UP000028545">
    <property type="component" value="Unassembled WGS sequence"/>
</dbReference>
<feature type="compositionally biased region" description="Polar residues" evidence="1">
    <location>
        <begin position="816"/>
        <end position="838"/>
    </location>
</feature>
<organism evidence="4 5">
    <name type="scientific">Pseudallescheria apiosperma</name>
    <name type="common">Scedosporium apiospermum</name>
    <dbReference type="NCBI Taxonomy" id="563466"/>
    <lineage>
        <taxon>Eukaryota</taxon>
        <taxon>Fungi</taxon>
        <taxon>Dikarya</taxon>
        <taxon>Ascomycota</taxon>
        <taxon>Pezizomycotina</taxon>
        <taxon>Sordariomycetes</taxon>
        <taxon>Hypocreomycetidae</taxon>
        <taxon>Microascales</taxon>
        <taxon>Microascaceae</taxon>
        <taxon>Scedosporium</taxon>
    </lineage>
</organism>
<accession>A0A084G2V6</accession>
<dbReference type="RefSeq" id="XP_016641467.1">
    <property type="nucleotide sequence ID" value="XM_016788830.1"/>
</dbReference>
<protein>
    <submittedName>
        <fullName evidence="4">Mhyt domain signaling</fullName>
    </submittedName>
</protein>
<evidence type="ECO:0000313" key="5">
    <source>
        <dbReference type="Proteomes" id="UP000028545"/>
    </source>
</evidence>
<evidence type="ECO:0000259" key="3">
    <source>
        <dbReference type="PROSITE" id="PS50924"/>
    </source>
</evidence>
<sequence length="885" mass="96353">MASHEELSRLYEGQLIPPSFNAGFVALSYVVSFIGAMSTLELINRRTAPRGLFNHVLLVGSAVAMGGVAIWCMARFQHFIGSLAIVLADGQEELQISYTSGITAVSFFVPIIVLILAFVAIGADSSHSWPRVIGSGILAGCAICGMHYLGNASIANYSCIYRPGYVVGSGVIAVAASTIALFLFFVYRAAWANSWWKTLGCGILLAGGVSGMHWCAVVGTAYRLKKISVGGKSMSRNVTVIVVIILSVGTCLIMAGTAIYTARVRRQYANKAQQVVLAAAVFDQHGRILINRNGLLPSEKITDTFLDKSTREKFDTGSPLFQWMFQASRNWSGIQPLLDGMMNHLAQLPRLGRDRDARTNINLVSEHGEVVKKYDVIFRELFCVAAASLSSRLRESFSSGGILYEEILPTGSGRLSLDESSSLNESLDSTIDPKDAAQVRVRDIEKEAERKKQGRAAGSLMLLVKKVESDRAIEKLGAAGYRFADVNQVASYISASMQIKDPNFEHKLKRLANYSDSRNTLEPGPHVGLFGIRPRHSGPGYDVLVRKEAKNLLPSVPLPVGKLSSSHVEFLKRLDRMTVADIERKLPMWKDLAPNEATFARHLLGAIQDLYAWVGDKCIDDARLTAKTFRVPNFTQRDEGGTQQEHYSVMIALRAVIPAEARVVSANCVFTPLSFFKVRQLTAPGSTSNSAFTRAVHRELGPIINAAPRRNPDQEHHQSTMFSGKGLPGKLRRFGRNSPYGHRVDGDGNPIPTVFGQKAAPSVSNQSSSTLKLWGRRSVDQAHGSDPTYDKPPAQALSMLGGIMISQEVTVNVQNASAGNSSGSEDGNNDRASQSSYEGQRHGVGDAIELANLHGGKGMSSNIEAERFNELVTFVDELYALCVDR</sequence>
<dbReference type="VEuPathDB" id="FungiDB:SAPIO_CDS6828"/>
<feature type="region of interest" description="Disordered" evidence="1">
    <location>
        <begin position="706"/>
        <end position="772"/>
    </location>
</feature>
<feature type="transmembrane region" description="Helical" evidence="2">
    <location>
        <begin position="52"/>
        <end position="76"/>
    </location>
</feature>
<feature type="transmembrane region" description="Helical" evidence="2">
    <location>
        <begin position="96"/>
        <end position="120"/>
    </location>
</feature>
<dbReference type="OMA" id="HERFEHI"/>
<reference evidence="4 5" key="1">
    <citation type="journal article" date="2014" name="Genome Announc.">
        <title>Draft genome sequence of the pathogenic fungus Scedosporium apiospermum.</title>
        <authorList>
            <person name="Vandeputte P."/>
            <person name="Ghamrawi S."/>
            <person name="Rechenmann M."/>
            <person name="Iltis A."/>
            <person name="Giraud S."/>
            <person name="Fleury M."/>
            <person name="Thornton C."/>
            <person name="Delhaes L."/>
            <person name="Meyer W."/>
            <person name="Papon N."/>
            <person name="Bouchara J.P."/>
        </authorList>
    </citation>
    <scope>NUCLEOTIDE SEQUENCE [LARGE SCALE GENOMIC DNA]</scope>
    <source>
        <strain evidence="4 5">IHEM 14462</strain>
    </source>
</reference>
<feature type="transmembrane region" description="Helical" evidence="2">
    <location>
        <begin position="199"/>
        <end position="219"/>
    </location>
</feature>
<dbReference type="AlphaFoldDB" id="A0A084G2V6"/>
<evidence type="ECO:0000256" key="2">
    <source>
        <dbReference type="SAM" id="Phobius"/>
    </source>
</evidence>
<dbReference type="OrthoDB" id="264015at2759"/>
<dbReference type="GeneID" id="27725900"/>
<feature type="domain" description="MHYT" evidence="3">
    <location>
        <begin position="20"/>
        <end position="223"/>
    </location>
</feature>
<evidence type="ECO:0000256" key="1">
    <source>
        <dbReference type="SAM" id="MobiDB-lite"/>
    </source>
</evidence>
<keyword evidence="2" id="KW-1133">Transmembrane helix</keyword>
<feature type="transmembrane region" description="Helical" evidence="2">
    <location>
        <begin position="132"/>
        <end position="150"/>
    </location>
</feature>
<dbReference type="PANTHER" id="PTHR35152:SF1">
    <property type="entry name" value="DOMAIN SIGNALLING PROTEIN, PUTATIVE (AFU_ORTHOLOGUE AFUA_5G11310)-RELATED"/>
    <property type="match status" value="1"/>
</dbReference>
<keyword evidence="2" id="KW-0472">Membrane</keyword>
<dbReference type="InterPro" id="IPR005330">
    <property type="entry name" value="MHYT_dom"/>
</dbReference>
<comment type="caution">
    <text evidence="4">The sequence shown here is derived from an EMBL/GenBank/DDBJ whole genome shotgun (WGS) entry which is preliminary data.</text>
</comment>
<keyword evidence="2" id="KW-0812">Transmembrane</keyword>
<dbReference type="EMBL" id="JOWA01000108">
    <property type="protein sequence ID" value="KEZ41668.1"/>
    <property type="molecule type" value="Genomic_DNA"/>
</dbReference>
<keyword evidence="5" id="KW-1185">Reference proteome</keyword>
<dbReference type="PANTHER" id="PTHR35152">
    <property type="entry name" value="DOMAIN SIGNALLING PROTEIN, PUTATIVE (AFU_ORTHOLOGUE AFUA_5G11310)-RELATED"/>
    <property type="match status" value="1"/>
</dbReference>
<evidence type="ECO:0000313" key="4">
    <source>
        <dbReference type="EMBL" id="KEZ41668.1"/>
    </source>
</evidence>
<feature type="transmembrane region" description="Helical" evidence="2">
    <location>
        <begin position="239"/>
        <end position="262"/>
    </location>
</feature>
<dbReference type="Pfam" id="PF03707">
    <property type="entry name" value="MHYT"/>
    <property type="match status" value="2"/>
</dbReference>
<feature type="compositionally biased region" description="Polar residues" evidence="1">
    <location>
        <begin position="762"/>
        <end position="771"/>
    </location>
</feature>
<dbReference type="KEGG" id="sapo:SAPIO_CDS6828"/>
<feature type="region of interest" description="Disordered" evidence="1">
    <location>
        <begin position="816"/>
        <end position="840"/>
    </location>
</feature>
<name>A0A084G2V6_PSEDA</name>
<feature type="transmembrane region" description="Helical" evidence="2">
    <location>
        <begin position="20"/>
        <end position="40"/>
    </location>
</feature>
<dbReference type="HOGENOM" id="CLU_008375_1_0_1"/>
<dbReference type="PROSITE" id="PS50924">
    <property type="entry name" value="MHYT"/>
    <property type="match status" value="1"/>
</dbReference>